<evidence type="ECO:0000256" key="7">
    <source>
        <dbReference type="ARBA" id="ARBA00023128"/>
    </source>
</evidence>
<proteinExistence type="inferred from homology"/>
<organism evidence="12 13">
    <name type="scientific">Coptotermes formosanus</name>
    <name type="common">Formosan subterranean termite</name>
    <dbReference type="NCBI Taxonomy" id="36987"/>
    <lineage>
        <taxon>Eukaryota</taxon>
        <taxon>Metazoa</taxon>
        <taxon>Ecdysozoa</taxon>
        <taxon>Arthropoda</taxon>
        <taxon>Hexapoda</taxon>
        <taxon>Insecta</taxon>
        <taxon>Pterygota</taxon>
        <taxon>Neoptera</taxon>
        <taxon>Polyneoptera</taxon>
        <taxon>Dictyoptera</taxon>
        <taxon>Blattodea</taxon>
        <taxon>Blattoidea</taxon>
        <taxon>Termitoidae</taxon>
        <taxon>Rhinotermitidae</taxon>
        <taxon>Coptotermes</taxon>
    </lineage>
</organism>
<evidence type="ECO:0000256" key="3">
    <source>
        <dbReference type="ARBA" id="ARBA00022448"/>
    </source>
</evidence>
<keyword evidence="8 9" id="KW-0472">Membrane</keyword>
<dbReference type="PROSITE" id="PS50920">
    <property type="entry name" value="SOLCAR"/>
    <property type="match status" value="1"/>
</dbReference>
<comment type="similarity">
    <text evidence="2 10">Belongs to the mitochondrial carrier (TC 2.A.29) family.</text>
</comment>
<dbReference type="GO" id="GO:0031966">
    <property type="term" value="C:mitochondrial membrane"/>
    <property type="evidence" value="ECO:0007669"/>
    <property type="project" value="UniProtKB-SubCell"/>
</dbReference>
<dbReference type="InterPro" id="IPR018108">
    <property type="entry name" value="MCP_transmembrane"/>
</dbReference>
<evidence type="ECO:0000256" key="8">
    <source>
        <dbReference type="ARBA" id="ARBA00023136"/>
    </source>
</evidence>
<dbReference type="InParanoid" id="A0A6L2PIX0"/>
<dbReference type="GO" id="GO:0006839">
    <property type="term" value="P:mitochondrial transport"/>
    <property type="evidence" value="ECO:0007669"/>
    <property type="project" value="TreeGrafter"/>
</dbReference>
<evidence type="ECO:0000256" key="1">
    <source>
        <dbReference type="ARBA" id="ARBA00004225"/>
    </source>
</evidence>
<reference evidence="13" key="1">
    <citation type="submission" date="2020-01" db="EMBL/GenBank/DDBJ databases">
        <title>Draft genome sequence of the Termite Coptotermes fromosanus.</title>
        <authorList>
            <person name="Itakura S."/>
            <person name="Yosikawa Y."/>
            <person name="Umezawa K."/>
        </authorList>
    </citation>
    <scope>NUCLEOTIDE SEQUENCE [LARGE SCALE GENOMIC DNA]</scope>
</reference>
<keyword evidence="13" id="KW-1185">Reference proteome</keyword>
<comment type="caution">
    <text evidence="12">The sequence shown here is derived from an EMBL/GenBank/DDBJ whole genome shotgun (WGS) entry which is preliminary data.</text>
</comment>
<sequence length="171" mass="18649">MSKSDFTLGMMLGIVHVILVAGNIAEEQFVDTVFDFITLACGPLSLTKFDVPASGMYFMTYELVQRLLTRNSETGQIGFLSTIFAGGSAGIANWLVAMPADVLKSRLQTAPEGTFPNGIRDVFKVLMKEEGPLALYKGVVPVMLRAFPANAACFIGFELCMKFLNFLAPNY</sequence>
<keyword evidence="7" id="KW-0496">Mitochondrion</keyword>
<feature type="chain" id="PRO_5027117396" description="Congested-like trachea protein" evidence="11">
    <location>
        <begin position="26"/>
        <end position="171"/>
    </location>
</feature>
<dbReference type="InterPro" id="IPR050567">
    <property type="entry name" value="Mitochondrial_Carrier"/>
</dbReference>
<dbReference type="SUPFAM" id="SSF103506">
    <property type="entry name" value="Mitochondrial carrier"/>
    <property type="match status" value="1"/>
</dbReference>
<evidence type="ECO:0000313" key="12">
    <source>
        <dbReference type="EMBL" id="GFG32483.1"/>
    </source>
</evidence>
<dbReference type="Proteomes" id="UP000502823">
    <property type="component" value="Unassembled WGS sequence"/>
</dbReference>
<evidence type="ECO:0000256" key="9">
    <source>
        <dbReference type="PROSITE-ProRule" id="PRU00282"/>
    </source>
</evidence>
<evidence type="ECO:0000256" key="5">
    <source>
        <dbReference type="ARBA" id="ARBA00022737"/>
    </source>
</evidence>
<evidence type="ECO:0000256" key="11">
    <source>
        <dbReference type="SAM" id="SignalP"/>
    </source>
</evidence>
<keyword evidence="5" id="KW-0677">Repeat</keyword>
<protein>
    <recommendedName>
        <fullName evidence="14">Congested-like trachea protein</fullName>
    </recommendedName>
</protein>
<evidence type="ECO:0000256" key="6">
    <source>
        <dbReference type="ARBA" id="ARBA00022989"/>
    </source>
</evidence>
<evidence type="ECO:0000313" key="13">
    <source>
        <dbReference type="Proteomes" id="UP000502823"/>
    </source>
</evidence>
<evidence type="ECO:0000256" key="10">
    <source>
        <dbReference type="RuleBase" id="RU000488"/>
    </source>
</evidence>
<dbReference type="AlphaFoldDB" id="A0A6L2PIX0"/>
<evidence type="ECO:0000256" key="2">
    <source>
        <dbReference type="ARBA" id="ARBA00006375"/>
    </source>
</evidence>
<feature type="signal peptide" evidence="11">
    <location>
        <begin position="1"/>
        <end position="25"/>
    </location>
</feature>
<accession>A0A6L2PIX0</accession>
<gene>
    <name evidence="12" type="ORF">Cfor_11920</name>
</gene>
<name>A0A6L2PIX0_COPFO</name>
<comment type="subcellular location">
    <subcellularLocation>
        <location evidence="1">Mitochondrion membrane</location>
        <topology evidence="1">Multi-pass membrane protein</topology>
    </subcellularLocation>
</comment>
<dbReference type="EMBL" id="BLKM01004803">
    <property type="protein sequence ID" value="GFG32483.1"/>
    <property type="molecule type" value="Genomic_DNA"/>
</dbReference>
<keyword evidence="6" id="KW-1133">Transmembrane helix</keyword>
<dbReference type="GO" id="GO:0015227">
    <property type="term" value="F:O-acyl-L-carnitine transmembrane transporter activity"/>
    <property type="evidence" value="ECO:0007669"/>
    <property type="project" value="TreeGrafter"/>
</dbReference>
<dbReference type="PANTHER" id="PTHR45624:SF4">
    <property type="entry name" value="CONGESTED-LIKE TRACHEA PROTEIN-RELATED"/>
    <property type="match status" value="1"/>
</dbReference>
<keyword evidence="3 10" id="KW-0813">Transport</keyword>
<evidence type="ECO:0008006" key="14">
    <source>
        <dbReference type="Google" id="ProtNLM"/>
    </source>
</evidence>
<dbReference type="GO" id="GO:1902603">
    <property type="term" value="P:carnitine transmembrane transport"/>
    <property type="evidence" value="ECO:0007669"/>
    <property type="project" value="TreeGrafter"/>
</dbReference>
<feature type="repeat" description="Solcar" evidence="9">
    <location>
        <begin position="77"/>
        <end position="163"/>
    </location>
</feature>
<keyword evidence="11" id="KW-0732">Signal</keyword>
<dbReference type="PANTHER" id="PTHR45624">
    <property type="entry name" value="MITOCHONDRIAL BASIC AMINO ACIDS TRANSPORTER-RELATED"/>
    <property type="match status" value="1"/>
</dbReference>
<evidence type="ECO:0000256" key="4">
    <source>
        <dbReference type="ARBA" id="ARBA00022692"/>
    </source>
</evidence>
<keyword evidence="4 9" id="KW-0812">Transmembrane</keyword>
<dbReference type="OrthoDB" id="14252at2759"/>
<dbReference type="Gene3D" id="1.50.40.10">
    <property type="entry name" value="Mitochondrial carrier domain"/>
    <property type="match status" value="1"/>
</dbReference>
<dbReference type="Pfam" id="PF00153">
    <property type="entry name" value="Mito_carr"/>
    <property type="match status" value="1"/>
</dbReference>
<dbReference type="InterPro" id="IPR023395">
    <property type="entry name" value="MCP_dom_sf"/>
</dbReference>